<keyword evidence="2" id="KW-0964">Secreted</keyword>
<dbReference type="SUPFAM" id="SSF52058">
    <property type="entry name" value="L domain-like"/>
    <property type="match status" value="1"/>
</dbReference>
<dbReference type="GO" id="GO:0005576">
    <property type="term" value="C:extracellular region"/>
    <property type="evidence" value="ECO:0007669"/>
    <property type="project" value="UniProtKB-SubCell"/>
</dbReference>
<evidence type="ECO:0000256" key="4">
    <source>
        <dbReference type="ARBA" id="ARBA00022729"/>
    </source>
</evidence>
<comment type="subcellular location">
    <subcellularLocation>
        <location evidence="1">Secreted</location>
    </subcellularLocation>
</comment>
<keyword evidence="4" id="KW-0732">Signal</keyword>
<dbReference type="EMBL" id="JACEGQ020000008">
    <property type="protein sequence ID" value="KAH8500309.1"/>
    <property type="molecule type" value="Genomic_DNA"/>
</dbReference>
<accession>A0A8T2Y5B0</accession>
<dbReference type="InterPro" id="IPR032675">
    <property type="entry name" value="LRR_dom_sf"/>
</dbReference>
<dbReference type="PANTHER" id="PTHR32093:SF106">
    <property type="entry name" value="LEUCINE-RICH REPEAT-CONTAINING N-TERMINAL PLANT-TYPE DOMAIN-CONTAINING PROTEIN"/>
    <property type="match status" value="1"/>
</dbReference>
<sequence length="165" mass="18356">MDCPQLSSVTPQTFYPPDVPIADPRLTEAYMALQAWKHALTSDPNQFTAMQLHCFIHLKFLYELDISNNHFSGPFPGAVFILHSLKCLDVRFNEFEGSIPPQLFDLKLDALSINNNRFQSTLPDNLGNSPVSVFVVANNDISGCIPPSLANMAETLDEIVLSNMD</sequence>
<evidence type="ECO:0000256" key="2">
    <source>
        <dbReference type="ARBA" id="ARBA00022525"/>
    </source>
</evidence>
<keyword evidence="3" id="KW-0433">Leucine-rich repeat</keyword>
<dbReference type="PANTHER" id="PTHR32093">
    <property type="entry name" value="LEUCINE-RICH REPEAT EXTENSIN-LIKE PROTEIN 3-RELATED"/>
    <property type="match status" value="1"/>
</dbReference>
<keyword evidence="5" id="KW-0677">Repeat</keyword>
<evidence type="ECO:0000256" key="5">
    <source>
        <dbReference type="ARBA" id="ARBA00022737"/>
    </source>
</evidence>
<reference evidence="6" key="1">
    <citation type="journal article" date="2021" name="J. Hered.">
        <title>Genome Assembly of Salicaceae Populus deltoides (Eastern Cottonwood) I-69 Based on Nanopore Sequencing and Hi-C Technologies.</title>
        <authorList>
            <person name="Bai S."/>
            <person name="Wu H."/>
            <person name="Zhang J."/>
            <person name="Pan Z."/>
            <person name="Zhao W."/>
            <person name="Li Z."/>
            <person name="Tong C."/>
        </authorList>
    </citation>
    <scope>NUCLEOTIDE SEQUENCE</scope>
    <source>
        <tissue evidence="6">Leaf</tissue>
    </source>
</reference>
<evidence type="ECO:0000256" key="3">
    <source>
        <dbReference type="ARBA" id="ARBA00022614"/>
    </source>
</evidence>
<organism evidence="6 7">
    <name type="scientific">Populus deltoides</name>
    <name type="common">Eastern poplar</name>
    <name type="synonym">Eastern cottonwood</name>
    <dbReference type="NCBI Taxonomy" id="3696"/>
    <lineage>
        <taxon>Eukaryota</taxon>
        <taxon>Viridiplantae</taxon>
        <taxon>Streptophyta</taxon>
        <taxon>Embryophyta</taxon>
        <taxon>Tracheophyta</taxon>
        <taxon>Spermatophyta</taxon>
        <taxon>Magnoliopsida</taxon>
        <taxon>eudicotyledons</taxon>
        <taxon>Gunneridae</taxon>
        <taxon>Pentapetalae</taxon>
        <taxon>rosids</taxon>
        <taxon>fabids</taxon>
        <taxon>Malpighiales</taxon>
        <taxon>Salicaceae</taxon>
        <taxon>Saliceae</taxon>
        <taxon>Populus</taxon>
    </lineage>
</organism>
<dbReference type="Proteomes" id="UP000807159">
    <property type="component" value="Chromosome 8"/>
</dbReference>
<dbReference type="Gene3D" id="3.80.10.10">
    <property type="entry name" value="Ribonuclease Inhibitor"/>
    <property type="match status" value="1"/>
</dbReference>
<dbReference type="InterPro" id="IPR001611">
    <property type="entry name" value="Leu-rich_rpt"/>
</dbReference>
<evidence type="ECO:0000313" key="7">
    <source>
        <dbReference type="Proteomes" id="UP000807159"/>
    </source>
</evidence>
<evidence type="ECO:0000256" key="1">
    <source>
        <dbReference type="ARBA" id="ARBA00004613"/>
    </source>
</evidence>
<proteinExistence type="predicted"/>
<gene>
    <name evidence="6" type="ORF">H0E87_015531</name>
</gene>
<comment type="caution">
    <text evidence="6">The sequence shown here is derived from an EMBL/GenBank/DDBJ whole genome shotgun (WGS) entry which is preliminary data.</text>
</comment>
<name>A0A8T2Y5B0_POPDE</name>
<dbReference type="Pfam" id="PF00560">
    <property type="entry name" value="LRR_1"/>
    <property type="match status" value="3"/>
</dbReference>
<protein>
    <submittedName>
        <fullName evidence="6">Uncharacterized protein</fullName>
    </submittedName>
</protein>
<dbReference type="InterPro" id="IPR051582">
    <property type="entry name" value="LRR_extensin-like_regulator"/>
</dbReference>
<keyword evidence="7" id="KW-1185">Reference proteome</keyword>
<evidence type="ECO:0000313" key="6">
    <source>
        <dbReference type="EMBL" id="KAH8500309.1"/>
    </source>
</evidence>
<dbReference type="AlphaFoldDB" id="A0A8T2Y5B0"/>